<dbReference type="PANTHER" id="PTHR43788">
    <property type="entry name" value="DNA2/NAM7 HELICASE FAMILY MEMBER"/>
    <property type="match status" value="1"/>
</dbReference>
<feature type="domain" description="YprB ribonuclease H-like" evidence="7">
    <location>
        <begin position="355"/>
        <end position="550"/>
    </location>
</feature>
<accession>A0A4R6RXB2</accession>
<keyword evidence="9" id="KW-1185">Reference proteome</keyword>
<keyword evidence="1" id="KW-0547">Nucleotide-binding</keyword>
<evidence type="ECO:0000313" key="9">
    <source>
        <dbReference type="Proteomes" id="UP000295601"/>
    </source>
</evidence>
<dbReference type="GO" id="GO:0005524">
    <property type="term" value="F:ATP binding"/>
    <property type="evidence" value="ECO:0007669"/>
    <property type="project" value="UniProtKB-KW"/>
</dbReference>
<dbReference type="InterPro" id="IPR019993">
    <property type="entry name" value="RecB_nuclease_TM0106_put"/>
</dbReference>
<dbReference type="SUPFAM" id="SSF53098">
    <property type="entry name" value="Ribonuclease H-like"/>
    <property type="match status" value="1"/>
</dbReference>
<dbReference type="PANTHER" id="PTHR43788:SF8">
    <property type="entry name" value="DNA-BINDING PROTEIN SMUBP-2"/>
    <property type="match status" value="1"/>
</dbReference>
<dbReference type="InterPro" id="IPR050534">
    <property type="entry name" value="Coronavir_polyprotein_1ab"/>
</dbReference>
<dbReference type="EMBL" id="SNYA01000005">
    <property type="protein sequence ID" value="TDP91464.1"/>
    <property type="molecule type" value="Genomic_DNA"/>
</dbReference>
<evidence type="ECO:0000256" key="3">
    <source>
        <dbReference type="ARBA" id="ARBA00022806"/>
    </source>
</evidence>
<dbReference type="Pfam" id="PF13604">
    <property type="entry name" value="AAA_30"/>
    <property type="match status" value="1"/>
</dbReference>
<organism evidence="8 9">
    <name type="scientific">Leucobacter luti</name>
    <dbReference type="NCBI Taxonomy" id="340320"/>
    <lineage>
        <taxon>Bacteria</taxon>
        <taxon>Bacillati</taxon>
        <taxon>Actinomycetota</taxon>
        <taxon>Actinomycetes</taxon>
        <taxon>Micrococcales</taxon>
        <taxon>Microbacteriaceae</taxon>
        <taxon>Leucobacter</taxon>
    </lineage>
</organism>
<evidence type="ECO:0000259" key="7">
    <source>
        <dbReference type="Pfam" id="PF13482"/>
    </source>
</evidence>
<dbReference type="Proteomes" id="UP000295601">
    <property type="component" value="Unassembled WGS sequence"/>
</dbReference>
<reference evidence="8 9" key="1">
    <citation type="submission" date="2019-03" db="EMBL/GenBank/DDBJ databases">
        <title>Genomic analyses of the natural microbiome of Caenorhabditis elegans.</title>
        <authorList>
            <person name="Samuel B."/>
        </authorList>
    </citation>
    <scope>NUCLEOTIDE SEQUENCE [LARGE SCALE GENOMIC DNA]</scope>
    <source>
        <strain evidence="8 9">JUb18</strain>
    </source>
</reference>
<dbReference type="InterPro" id="IPR041679">
    <property type="entry name" value="DNA2/NAM7-like_C"/>
</dbReference>
<feature type="domain" description="DNA2/NAM7 helicase-like C-terminal" evidence="6">
    <location>
        <begin position="1009"/>
        <end position="1198"/>
    </location>
</feature>
<proteinExistence type="predicted"/>
<dbReference type="Pfam" id="PF13087">
    <property type="entry name" value="AAA_12"/>
    <property type="match status" value="1"/>
</dbReference>
<dbReference type="GO" id="GO:0016787">
    <property type="term" value="F:hydrolase activity"/>
    <property type="evidence" value="ECO:0007669"/>
    <property type="project" value="UniProtKB-KW"/>
</dbReference>
<dbReference type="NCBIfam" id="TIGR03491">
    <property type="entry name" value="TM0106 family RecB-like putative nuclease"/>
    <property type="match status" value="1"/>
</dbReference>
<evidence type="ECO:0008006" key="10">
    <source>
        <dbReference type="Google" id="ProtNLM"/>
    </source>
</evidence>
<dbReference type="CDD" id="cd18808">
    <property type="entry name" value="SF1_C_Upf1"/>
    <property type="match status" value="1"/>
</dbReference>
<evidence type="ECO:0000259" key="6">
    <source>
        <dbReference type="Pfam" id="PF13087"/>
    </source>
</evidence>
<dbReference type="InterPro" id="IPR012337">
    <property type="entry name" value="RNaseH-like_sf"/>
</dbReference>
<dbReference type="RefSeq" id="WP_208107902.1">
    <property type="nucleotide sequence ID" value="NZ_SNYA01000005.1"/>
</dbReference>
<dbReference type="Gene3D" id="3.40.50.300">
    <property type="entry name" value="P-loop containing nucleotide triphosphate hydrolases"/>
    <property type="match status" value="2"/>
</dbReference>
<dbReference type="SUPFAM" id="SSF52540">
    <property type="entry name" value="P-loop containing nucleoside triphosphate hydrolases"/>
    <property type="match status" value="1"/>
</dbReference>
<protein>
    <recommendedName>
        <fullName evidence="10">AAA+ ATPase domain-containing protein</fullName>
    </recommendedName>
</protein>
<feature type="region of interest" description="Disordered" evidence="5">
    <location>
        <begin position="1087"/>
        <end position="1110"/>
    </location>
</feature>
<dbReference type="InterPro" id="IPR047187">
    <property type="entry name" value="SF1_C_Upf1"/>
</dbReference>
<gene>
    <name evidence="8" type="ORF">EDF62_2080</name>
</gene>
<evidence type="ECO:0000256" key="2">
    <source>
        <dbReference type="ARBA" id="ARBA00022801"/>
    </source>
</evidence>
<dbReference type="Pfam" id="PF13482">
    <property type="entry name" value="RNase_H_2"/>
    <property type="match status" value="1"/>
</dbReference>
<keyword evidence="3" id="KW-0347">Helicase</keyword>
<keyword evidence="4" id="KW-0067">ATP-binding</keyword>
<name>A0A4R6RXB2_9MICO</name>
<dbReference type="InterPro" id="IPR027417">
    <property type="entry name" value="P-loop_NTPase"/>
</dbReference>
<evidence type="ECO:0000313" key="8">
    <source>
        <dbReference type="EMBL" id="TDP91464.1"/>
    </source>
</evidence>
<sequence>MFIQTRAGGEQRIVTSASDLTAASACEFAFLRRVDAKLGRDLAVPLDDDPMLARAARLGDAHEERTLATYLDELGPGTAGEPGGVVEIPRPASMGEADLAAVAAQTVTALRGRAGVVFQATFFDPSQRPATASEPEIGFVGFADFLRLNAVGEYEVEDTKLARRARVTALMQLAAYTEQLERVGIPVADSATLILGDGARSTHRIADIAPVFRSRRRRLHQILRARVGATGADGRRETAAPVAWGNGEITACGRCEVCAPEIERTRDPLLIAGLRRTQRDALLAAGLTTIDEIAQVMPEAVAGTREVPGITTAVLTRITAQAAAQLGASAGSPPPVRVVDAAALASLPEPNPGDLFFDFEGDPLYREAGADTSARWGIDYLFGFVDREERFTALWAHDLDAEKAALMKFLAFVAERRQQFPGMKIYHYAAYERTHLLSIAARHGVGEAAVDALLRDQVLIDLYPIVRRALLVGSRSYSIKKLEPLYMGSELRAEDGVTTAAQSVTEYADATEQLADPSAELQLAGQRRLDAIADYNRYDCVSTLRLRDWLLGVAAEHGVSPAPPFTPDTDQVFEVSRLGAQLAALAESATDTRYRTAAALAGSAIDYHARERKSFWWAHYARLTDPIEEWADTRDVLIVDAERSRVLEDWHLPPRARVERRHVRLSGELAPGSSARAGGDAYVLYDAPAPFLAPRTAPGQRTAHKVRVIARDDAGVTVEELLPRDATPYSTVPVALAPGPPPPEGRQRSAIEEWGATVADALASGAVLTDPVVDLLRRDTPRLIGGGPLVDPASRAALAAAGGDAEARTIGAVVASLRALDRSALAVQGPPGTGKTYLAARVIRKLVEDDGWRIGVVAQSHRVVENVLDGVIAAGLDPRLVGKAPQGGRLAPDAPDPGYTVLGTGGQLGFVREHREAGRGCVVGGTAWDFSNDDRFPRRGLDLLVIDEAGQFSLAPTIAASVAADRLLLLGDPQQLPQVSQGSHPEPVDTSALAWILGDQDTLPARLGYFLAETRRMRPELTEVVSELSYDGRLSAHASAGEREALGCGPAGLVWHPVAHHGNSNHSPEETGTVISVVRAALAGTLRESPAGSGRGSDVDRGSGTTTRTRPLTPADIIVVAPYNAQVECVSEALSAAGLSDVRVGTVDRFQGLEAVIAIVTLAASSPEDVPRGLEFLLMRNRLNVGISRAQWAAHLVSSDRLGDGLPSSAEGLAALSGYLRLIERAAEPGPEFTAMSGRTLSA</sequence>
<dbReference type="InterPro" id="IPR038720">
    <property type="entry name" value="YprB_RNase_H-like_dom"/>
</dbReference>
<dbReference type="GO" id="GO:0043139">
    <property type="term" value="F:5'-3' DNA helicase activity"/>
    <property type="evidence" value="ECO:0007669"/>
    <property type="project" value="TreeGrafter"/>
</dbReference>
<dbReference type="AlphaFoldDB" id="A0A4R6RXB2"/>
<comment type="caution">
    <text evidence="8">The sequence shown here is derived from an EMBL/GenBank/DDBJ whole genome shotgun (WGS) entry which is preliminary data.</text>
</comment>
<evidence type="ECO:0000256" key="5">
    <source>
        <dbReference type="SAM" id="MobiDB-lite"/>
    </source>
</evidence>
<keyword evidence="2" id="KW-0378">Hydrolase</keyword>
<dbReference type="CDD" id="cd17934">
    <property type="entry name" value="DEXXQc_Upf1-like"/>
    <property type="match status" value="1"/>
</dbReference>
<evidence type="ECO:0000256" key="1">
    <source>
        <dbReference type="ARBA" id="ARBA00022741"/>
    </source>
</evidence>
<evidence type="ECO:0000256" key="4">
    <source>
        <dbReference type="ARBA" id="ARBA00022840"/>
    </source>
</evidence>